<dbReference type="PIRSF" id="PIRSF006173">
    <property type="entry name" value="UCP006173"/>
    <property type="match status" value="1"/>
</dbReference>
<keyword evidence="2" id="KW-1185">Reference proteome</keyword>
<dbReference type="RefSeq" id="WP_232726433.1">
    <property type="nucleotide sequence ID" value="NZ_CP018800.1"/>
</dbReference>
<dbReference type="NCBIfam" id="NF003507">
    <property type="entry name" value="PRK05170.2-5"/>
    <property type="match status" value="1"/>
</dbReference>
<dbReference type="Proteomes" id="UP000231637">
    <property type="component" value="Chromosome"/>
</dbReference>
<dbReference type="KEGG" id="mfn:Ga0123462_1855"/>
<dbReference type="PANTHER" id="PTHR37421:SF1">
    <property type="entry name" value="UPF0260 PROTEIN YCGN"/>
    <property type="match status" value="1"/>
</dbReference>
<evidence type="ECO:0000313" key="2">
    <source>
        <dbReference type="Proteomes" id="UP000231637"/>
    </source>
</evidence>
<sequence length="151" mass="17451">MSEGAMFWKEKTLSEMNSEEWESLCDGCGRCCVWKFEDEDSGEVLYTDIRCRLFNDSTCRCTDYANRTALIPECINIRKLSDAHYAWLPESCAYRLLHEGKPLFEWHHLISGSRNSVHEAGISLHKKTICGENFTEEDIVRHIIDPDEING</sequence>
<dbReference type="AlphaFoldDB" id="A0A2K8L5V5"/>
<dbReference type="PANTHER" id="PTHR37421">
    <property type="entry name" value="UPF0260 PROTEIN YCGN"/>
    <property type="match status" value="1"/>
</dbReference>
<accession>A0A2K8L5V5</accession>
<organism evidence="1 2">
    <name type="scientific">Mariprofundus ferrinatatus</name>
    <dbReference type="NCBI Taxonomy" id="1921087"/>
    <lineage>
        <taxon>Bacteria</taxon>
        <taxon>Pseudomonadati</taxon>
        <taxon>Pseudomonadota</taxon>
        <taxon>Candidatius Mariprofundia</taxon>
        <taxon>Mariprofundales</taxon>
        <taxon>Mariprofundaceae</taxon>
        <taxon>Mariprofundus</taxon>
    </lineage>
</organism>
<dbReference type="NCBIfam" id="NF003501">
    <property type="entry name" value="PRK05170.1-5"/>
    <property type="match status" value="1"/>
</dbReference>
<dbReference type="HAMAP" id="MF_00676">
    <property type="entry name" value="UPF0260"/>
    <property type="match status" value="1"/>
</dbReference>
<dbReference type="InterPro" id="IPR008228">
    <property type="entry name" value="UCP006173"/>
</dbReference>
<proteinExistence type="inferred from homology"/>
<reference evidence="1 2" key="1">
    <citation type="submission" date="2016-12" db="EMBL/GenBank/DDBJ databases">
        <title>Isolation and genomic insights into novel planktonic Zetaproteobacteria from stratified waters of the Chesapeake Bay.</title>
        <authorList>
            <person name="McAllister S.M."/>
            <person name="Kato S."/>
            <person name="Chan C.S."/>
            <person name="Chiu B.K."/>
            <person name="Field E.K."/>
        </authorList>
    </citation>
    <scope>NUCLEOTIDE SEQUENCE [LARGE SCALE GENOMIC DNA]</scope>
    <source>
        <strain evidence="1 2">CP-8</strain>
    </source>
</reference>
<name>A0A2K8L5V5_9PROT</name>
<evidence type="ECO:0000313" key="1">
    <source>
        <dbReference type="EMBL" id="ATX82698.1"/>
    </source>
</evidence>
<dbReference type="EMBL" id="CP018800">
    <property type="protein sequence ID" value="ATX82698.1"/>
    <property type="molecule type" value="Genomic_DNA"/>
</dbReference>
<dbReference type="InterPro" id="IPR005358">
    <property type="entry name" value="Puta_zinc/iron-chelating_dom"/>
</dbReference>
<dbReference type="Pfam" id="PF03692">
    <property type="entry name" value="CxxCxxCC"/>
    <property type="match status" value="1"/>
</dbReference>
<gene>
    <name evidence="1" type="ORF">Ga0123462_1855</name>
</gene>
<protein>
    <submittedName>
        <fullName evidence="1">Uncharacterized protein</fullName>
    </submittedName>
</protein>